<feature type="domain" description="Glycosyl hydrolase family 13 catalytic" evidence="2">
    <location>
        <begin position="110"/>
        <end position="183"/>
    </location>
</feature>
<dbReference type="PANTHER" id="PTHR46673">
    <property type="entry name" value="4F2 CELL-SURFACE ANTIGEN HEAVY CHAIN"/>
    <property type="match status" value="1"/>
</dbReference>
<evidence type="ECO:0008006" key="6">
    <source>
        <dbReference type="Google" id="ProtNLM"/>
    </source>
</evidence>
<dbReference type="AlphaFoldDB" id="A0AAD8YTX5"/>
<dbReference type="SUPFAM" id="SSF51445">
    <property type="entry name" value="(Trans)glycosidases"/>
    <property type="match status" value="1"/>
</dbReference>
<sequence>MPLKVDGDPGYDIVTDHLTASETLPLIVPDTEPHQCVWKPMTREELASAAGGPGWKKLRSGMVLFFWLGWLAMLGAAVVGIVRSPRPGASARRWWQTEVFYRLQPSLLLDIENTGSGALHKVSGRLPYLRSLGIGVLILEGLFRHDVTPLNLTEIDQNLGTLVQFHQLITDSHNTGVRVILDLCGLNLFNRTEFSNQTDAFVYVQNSVRYWLEQGVSGFEICDPDPGYSQKTWRECPELAEACSTEGDDWIVMLRQTGASSPGFSVLETRPNTSLVQVLLSEPLVPISTHPLPAAELTKVTETRLRRLQTNWLSWTVDWAGAGDLKEVIMVLMMTLPGTAIITCGDEISPTTNASVYLSEDDKTNRDSRQKENQRRWRALFRSLSRTRTHEEALLFGNLTFLPVNSPAVGSASANSTTIRPLAYLRSWACAHFLVMLHFGSEPVSLDPDWAPSLPERGVFVTSTGLDRFGSSSRTRGREGD</sequence>
<dbReference type="Gene3D" id="3.20.20.80">
    <property type="entry name" value="Glycosidases"/>
    <property type="match status" value="1"/>
</dbReference>
<dbReference type="GO" id="GO:0015823">
    <property type="term" value="P:phenylalanine transport"/>
    <property type="evidence" value="ECO:0007669"/>
    <property type="project" value="TreeGrafter"/>
</dbReference>
<keyword evidence="1" id="KW-1133">Transmembrane helix</keyword>
<name>A0AAD8YTX5_9TELE</name>
<evidence type="ECO:0000259" key="3">
    <source>
        <dbReference type="Pfam" id="PF16028"/>
    </source>
</evidence>
<evidence type="ECO:0000313" key="5">
    <source>
        <dbReference type="Proteomes" id="UP001239994"/>
    </source>
</evidence>
<feature type="domain" description="Solute carrier family 3 member 2 N-terminal" evidence="3">
    <location>
        <begin position="38"/>
        <end position="99"/>
    </location>
</feature>
<dbReference type="InterPro" id="IPR006047">
    <property type="entry name" value="GH13_cat_dom"/>
</dbReference>
<gene>
    <name evidence="4" type="ORF">P4O66_003243</name>
</gene>
<dbReference type="EMBL" id="JAROKS010000025">
    <property type="protein sequence ID" value="KAK1785876.1"/>
    <property type="molecule type" value="Genomic_DNA"/>
</dbReference>
<evidence type="ECO:0000259" key="2">
    <source>
        <dbReference type="Pfam" id="PF00128"/>
    </source>
</evidence>
<keyword evidence="5" id="KW-1185">Reference proteome</keyword>
<comment type="caution">
    <text evidence="4">The sequence shown here is derived from an EMBL/GenBank/DDBJ whole genome shotgun (WGS) entry which is preliminary data.</text>
</comment>
<evidence type="ECO:0000256" key="1">
    <source>
        <dbReference type="SAM" id="Phobius"/>
    </source>
</evidence>
<accession>A0AAD8YTX5</accession>
<dbReference type="GO" id="GO:0016323">
    <property type="term" value="C:basolateral plasma membrane"/>
    <property type="evidence" value="ECO:0007669"/>
    <property type="project" value="TreeGrafter"/>
</dbReference>
<evidence type="ECO:0000313" key="4">
    <source>
        <dbReference type="EMBL" id="KAK1785876.1"/>
    </source>
</evidence>
<keyword evidence="1" id="KW-0812">Transmembrane</keyword>
<dbReference type="GO" id="GO:0015190">
    <property type="term" value="F:L-leucine transmembrane transporter activity"/>
    <property type="evidence" value="ECO:0007669"/>
    <property type="project" value="TreeGrafter"/>
</dbReference>
<dbReference type="GO" id="GO:0005975">
    <property type="term" value="P:carbohydrate metabolic process"/>
    <property type="evidence" value="ECO:0007669"/>
    <property type="project" value="InterPro"/>
</dbReference>
<dbReference type="GO" id="GO:1904273">
    <property type="term" value="P:L-alanine import across plasma membrane"/>
    <property type="evidence" value="ECO:0007669"/>
    <property type="project" value="TreeGrafter"/>
</dbReference>
<dbReference type="GO" id="GO:0015173">
    <property type="term" value="F:aromatic amino acid transmembrane transporter activity"/>
    <property type="evidence" value="ECO:0007669"/>
    <property type="project" value="TreeGrafter"/>
</dbReference>
<dbReference type="PANTHER" id="PTHR46673:SF2">
    <property type="entry name" value="4F2 CELL-SURFACE ANTIGEN HEAVY CHAIN-LIKE"/>
    <property type="match status" value="1"/>
</dbReference>
<dbReference type="GO" id="GO:0016324">
    <property type="term" value="C:apical plasma membrane"/>
    <property type="evidence" value="ECO:0007669"/>
    <property type="project" value="TreeGrafter"/>
</dbReference>
<dbReference type="InterPro" id="IPR017853">
    <property type="entry name" value="GH"/>
</dbReference>
<dbReference type="InterPro" id="IPR042280">
    <property type="entry name" value="SLC3A2"/>
</dbReference>
<feature type="transmembrane region" description="Helical" evidence="1">
    <location>
        <begin position="62"/>
        <end position="82"/>
    </location>
</feature>
<dbReference type="GO" id="GO:0015180">
    <property type="term" value="F:L-alanine transmembrane transporter activity"/>
    <property type="evidence" value="ECO:0007669"/>
    <property type="project" value="TreeGrafter"/>
</dbReference>
<dbReference type="GO" id="GO:1903801">
    <property type="term" value="P:L-leucine import across plasma membrane"/>
    <property type="evidence" value="ECO:0007669"/>
    <property type="project" value="TreeGrafter"/>
</dbReference>
<proteinExistence type="predicted"/>
<dbReference type="Proteomes" id="UP001239994">
    <property type="component" value="Unassembled WGS sequence"/>
</dbReference>
<protein>
    <recommendedName>
        <fullName evidence="6">Solute carrier family 3 member 2 N-terminal domain-containing protein</fullName>
    </recommendedName>
</protein>
<organism evidence="4 5">
    <name type="scientific">Electrophorus voltai</name>
    <dbReference type="NCBI Taxonomy" id="2609070"/>
    <lineage>
        <taxon>Eukaryota</taxon>
        <taxon>Metazoa</taxon>
        <taxon>Chordata</taxon>
        <taxon>Craniata</taxon>
        <taxon>Vertebrata</taxon>
        <taxon>Euteleostomi</taxon>
        <taxon>Actinopterygii</taxon>
        <taxon>Neopterygii</taxon>
        <taxon>Teleostei</taxon>
        <taxon>Ostariophysi</taxon>
        <taxon>Gymnotiformes</taxon>
        <taxon>Gymnotoidei</taxon>
        <taxon>Gymnotidae</taxon>
        <taxon>Electrophorus</taxon>
    </lineage>
</organism>
<keyword evidence="1" id="KW-0472">Membrane</keyword>
<reference evidence="4" key="1">
    <citation type="submission" date="2023-03" db="EMBL/GenBank/DDBJ databases">
        <title>Electrophorus voltai genome.</title>
        <authorList>
            <person name="Bian C."/>
        </authorList>
    </citation>
    <scope>NUCLEOTIDE SEQUENCE</scope>
    <source>
        <strain evidence="4">CB-2022</strain>
        <tissue evidence="4">Muscle</tissue>
    </source>
</reference>
<dbReference type="Pfam" id="PF16028">
    <property type="entry name" value="SLC3A2_N"/>
    <property type="match status" value="1"/>
</dbReference>
<dbReference type="Pfam" id="PF00128">
    <property type="entry name" value="Alpha-amylase"/>
    <property type="match status" value="1"/>
</dbReference>
<dbReference type="InterPro" id="IPR031984">
    <property type="entry name" value="SLC3A2_N"/>
</dbReference>